<dbReference type="RefSeq" id="WP_094580710.1">
    <property type="nucleotide sequence ID" value="NZ_NHOW01000226.1"/>
</dbReference>
<dbReference type="GO" id="GO:0004252">
    <property type="term" value="F:serine-type endopeptidase activity"/>
    <property type="evidence" value="ECO:0007669"/>
    <property type="project" value="InterPro"/>
</dbReference>
<proteinExistence type="predicted"/>
<keyword evidence="6" id="KW-0735">Signal-anchor</keyword>
<gene>
    <name evidence="10" type="ORF">DJ83_18105</name>
</gene>
<comment type="caution">
    <text evidence="10">The sequence shown here is derived from an EMBL/GenBank/DDBJ whole genome shotgun (WGS) entry which is preliminary data.</text>
</comment>
<comment type="subcellular location">
    <subcellularLocation>
        <location evidence="1">Endoplasmic reticulum membrane</location>
        <topology evidence="1">Single-pass type II membrane protein</topology>
    </subcellularLocation>
</comment>
<dbReference type="NCBIfam" id="TIGR02228">
    <property type="entry name" value="sigpep_I_arch"/>
    <property type="match status" value="1"/>
</dbReference>
<sequence length="382" mass="40298">MLRRTAADVLAILAVLAVIALVVGQLTGQPVLLGYVTSGSMAPTLEAGDGFVAVPAIISDDIESGDVIVFDAIELQGGGLTTHRVVEITEDGYITRGDNNPFRDQEGEEPVVTDDRVVATALQINGQVVRVPGLGTGIEAVRDSGEKVQAAVAGVLGLEATGPQTLSGVFISIGLLLFLIVFADDIRGRQGRDRTRNRSRFGDQGIDGRWVALGLVFLILVPANAALYAPTGTQQVVLDGDDLSGGTTAGDPVETQLTAENNGLITMLVFLETSHPDAELSRTELPTPSGGSAMATLTVTAPPPGEQTVVTISEHWYFLVVPPAVIAWLHSIHPLVAVGAFNVLVIGSVLTLVGAAFGFGQRRVRPRRRDVSLRLLIKRLLR</sequence>
<dbReference type="AlphaFoldDB" id="A0A256IKH8"/>
<protein>
    <submittedName>
        <fullName evidence="10">Signal peptidase I</fullName>
    </submittedName>
</protein>
<organism evidence="10 11">
    <name type="scientific">Halorubrum ezzemoulense</name>
    <name type="common">Halorubrum chaoviator</name>
    <dbReference type="NCBI Taxonomy" id="337243"/>
    <lineage>
        <taxon>Archaea</taxon>
        <taxon>Methanobacteriati</taxon>
        <taxon>Methanobacteriota</taxon>
        <taxon>Stenosarchaea group</taxon>
        <taxon>Halobacteria</taxon>
        <taxon>Halobacteriales</taxon>
        <taxon>Haloferacaceae</taxon>
        <taxon>Halorubrum</taxon>
    </lineage>
</organism>
<dbReference type="EMBL" id="NHOW01000226">
    <property type="protein sequence ID" value="OYR57025.1"/>
    <property type="molecule type" value="Genomic_DNA"/>
</dbReference>
<dbReference type="InterPro" id="IPR001733">
    <property type="entry name" value="Peptidase_S26B"/>
</dbReference>
<evidence type="ECO:0000256" key="1">
    <source>
        <dbReference type="ARBA" id="ARBA00004648"/>
    </source>
</evidence>
<dbReference type="InterPro" id="IPR019533">
    <property type="entry name" value="Peptidase_S26"/>
</dbReference>
<name>A0A256IKH8_HALEZ</name>
<dbReference type="InterPro" id="IPR036286">
    <property type="entry name" value="LexA/Signal_pep-like_sf"/>
</dbReference>
<dbReference type="GO" id="GO:0006465">
    <property type="term" value="P:signal peptide processing"/>
    <property type="evidence" value="ECO:0007669"/>
    <property type="project" value="InterPro"/>
</dbReference>
<evidence type="ECO:0000256" key="6">
    <source>
        <dbReference type="ARBA" id="ARBA00022968"/>
    </source>
</evidence>
<keyword evidence="3" id="KW-0812">Transmembrane</keyword>
<keyword evidence="2" id="KW-0645">Protease</keyword>
<dbReference type="GO" id="GO:0016020">
    <property type="term" value="C:membrane"/>
    <property type="evidence" value="ECO:0007669"/>
    <property type="project" value="InterPro"/>
</dbReference>
<evidence type="ECO:0000313" key="11">
    <source>
        <dbReference type="Proteomes" id="UP000216409"/>
    </source>
</evidence>
<keyword evidence="8" id="KW-0472">Membrane</keyword>
<keyword evidence="5" id="KW-0256">Endoplasmic reticulum</keyword>
<evidence type="ECO:0000256" key="8">
    <source>
        <dbReference type="ARBA" id="ARBA00023136"/>
    </source>
</evidence>
<dbReference type="CDD" id="cd06530">
    <property type="entry name" value="S26_SPase_I"/>
    <property type="match status" value="1"/>
</dbReference>
<dbReference type="PROSITE" id="PS00501">
    <property type="entry name" value="SPASE_I_1"/>
    <property type="match status" value="1"/>
</dbReference>
<comment type="function">
    <text evidence="9">Catalytic component of the signal peptidase complex (SPC) which catalyzes the cleavage of N-terminal signal sequences from nascent proteins as they are translocated into the lumen of the endoplasmic reticulum. Specifically cleaves N-terminal signal peptides that contain a hydrophobic alpha-helix (h-region) shorter than 18-20 amino acids.</text>
</comment>
<evidence type="ECO:0000256" key="7">
    <source>
        <dbReference type="ARBA" id="ARBA00022989"/>
    </source>
</evidence>
<evidence type="ECO:0000313" key="10">
    <source>
        <dbReference type="EMBL" id="OYR57025.1"/>
    </source>
</evidence>
<keyword evidence="4" id="KW-0378">Hydrolase</keyword>
<dbReference type="Proteomes" id="UP000216409">
    <property type="component" value="Unassembled WGS sequence"/>
</dbReference>
<dbReference type="InterPro" id="IPR019756">
    <property type="entry name" value="Pept_S26A_signal_pept_1_Ser-AS"/>
</dbReference>
<reference evidence="10 11" key="1">
    <citation type="journal article" date="2014" name="Front. Microbiol.">
        <title>Population and genomic analysis of the genus Halorubrum.</title>
        <authorList>
            <person name="Fullmer M.S."/>
            <person name="Soucy S.M."/>
            <person name="Swithers K.S."/>
            <person name="Makkay A.M."/>
            <person name="Wheeler R."/>
            <person name="Ventosa A."/>
            <person name="Gogarten J.P."/>
            <person name="Papke R.T."/>
        </authorList>
    </citation>
    <scope>NUCLEOTIDE SEQUENCE [LARGE SCALE GENOMIC DNA]</scope>
    <source>
        <strain evidence="10 11">LD3</strain>
    </source>
</reference>
<evidence type="ECO:0000256" key="5">
    <source>
        <dbReference type="ARBA" id="ARBA00022824"/>
    </source>
</evidence>
<evidence type="ECO:0000256" key="9">
    <source>
        <dbReference type="ARBA" id="ARBA00045533"/>
    </source>
</evidence>
<evidence type="ECO:0000256" key="2">
    <source>
        <dbReference type="ARBA" id="ARBA00022670"/>
    </source>
</evidence>
<evidence type="ECO:0000256" key="3">
    <source>
        <dbReference type="ARBA" id="ARBA00022692"/>
    </source>
</evidence>
<evidence type="ECO:0000256" key="4">
    <source>
        <dbReference type="ARBA" id="ARBA00022801"/>
    </source>
</evidence>
<accession>A0A256IKH8</accession>
<dbReference type="SUPFAM" id="SSF51306">
    <property type="entry name" value="LexA/Signal peptidase"/>
    <property type="match status" value="1"/>
</dbReference>
<keyword evidence="7" id="KW-1133">Transmembrane helix</keyword>